<gene>
    <name evidence="1" type="ORF">CP880_07850</name>
</gene>
<proteinExistence type="predicted"/>
<name>A0ABX9I9N3_9ACTN</name>
<reference evidence="1 2" key="1">
    <citation type="submission" date="2017-09" db="EMBL/GenBank/DDBJ databases">
        <authorList>
            <person name="Bumgarner R.E."/>
        </authorList>
    </citation>
    <scope>NUCLEOTIDE SEQUENCE [LARGE SCALE GENOMIC DNA]</scope>
    <source>
        <strain evidence="1 2">T34998</strain>
    </source>
</reference>
<accession>A0ABX9I9N3</accession>
<keyword evidence="2" id="KW-1185">Reference proteome</keyword>
<dbReference type="EMBL" id="PCZS01000002">
    <property type="protein sequence ID" value="REB69332.1"/>
    <property type="molecule type" value="Genomic_DNA"/>
</dbReference>
<evidence type="ECO:0000313" key="1">
    <source>
        <dbReference type="EMBL" id="REB69332.1"/>
    </source>
</evidence>
<sequence length="96" mass="9765">MGRGLTYTADSPGTANIGHTASISPEAATYTGWVVGKTWSGVKIMAPKGLKAGKFLAKKVGPGAVVLCAAGAGWAWYRSDAHGWVRVGDAVSGCLS</sequence>
<comment type="caution">
    <text evidence="1">The sequence shown here is derived from an EMBL/GenBank/DDBJ whole genome shotgun (WGS) entry which is preliminary data.</text>
</comment>
<dbReference type="Proteomes" id="UP000256324">
    <property type="component" value="Unassembled WGS sequence"/>
</dbReference>
<organism evidence="1 2">
    <name type="scientific">Cutibacterium namnetense</name>
    <dbReference type="NCBI Taxonomy" id="1574624"/>
    <lineage>
        <taxon>Bacteria</taxon>
        <taxon>Bacillati</taxon>
        <taxon>Actinomycetota</taxon>
        <taxon>Actinomycetes</taxon>
        <taxon>Propionibacteriales</taxon>
        <taxon>Propionibacteriaceae</taxon>
        <taxon>Cutibacterium</taxon>
    </lineage>
</organism>
<protein>
    <submittedName>
        <fullName evidence="1">Uncharacterized protein</fullName>
    </submittedName>
</protein>
<evidence type="ECO:0000313" key="2">
    <source>
        <dbReference type="Proteomes" id="UP000256324"/>
    </source>
</evidence>